<dbReference type="InterPro" id="IPR036615">
    <property type="entry name" value="Mur_ligase_C_dom_sf"/>
</dbReference>
<dbReference type="Gene3D" id="3.40.1390.10">
    <property type="entry name" value="MurE/MurF, N-terminal domain"/>
    <property type="match status" value="1"/>
</dbReference>
<dbReference type="EMBL" id="UOFL01000036">
    <property type="protein sequence ID" value="VAW72345.1"/>
    <property type="molecule type" value="Genomic_DNA"/>
</dbReference>
<evidence type="ECO:0000256" key="3">
    <source>
        <dbReference type="ARBA" id="ARBA00022618"/>
    </source>
</evidence>
<dbReference type="GO" id="GO:0047480">
    <property type="term" value="F:UDP-N-acetylmuramoyl-tripeptide-D-alanyl-D-alanine ligase activity"/>
    <property type="evidence" value="ECO:0007669"/>
    <property type="project" value="InterPro"/>
</dbReference>
<evidence type="ECO:0000259" key="12">
    <source>
        <dbReference type="Pfam" id="PF08245"/>
    </source>
</evidence>
<dbReference type="HAMAP" id="MF_02019">
    <property type="entry name" value="MurF"/>
    <property type="match status" value="1"/>
</dbReference>
<name>A0A3B0XVI0_9ZZZZ</name>
<evidence type="ECO:0000256" key="4">
    <source>
        <dbReference type="ARBA" id="ARBA00022741"/>
    </source>
</evidence>
<dbReference type="SUPFAM" id="SSF53623">
    <property type="entry name" value="MurD-like peptide ligases, catalytic domain"/>
    <property type="match status" value="1"/>
</dbReference>
<dbReference type="GO" id="GO:0051301">
    <property type="term" value="P:cell division"/>
    <property type="evidence" value="ECO:0007669"/>
    <property type="project" value="UniProtKB-KW"/>
</dbReference>
<protein>
    <recommendedName>
        <fullName evidence="10">UDP-MurNAc-pentapeptide synthetase</fullName>
    </recommendedName>
</protein>
<dbReference type="GO" id="GO:0009252">
    <property type="term" value="P:peptidoglycan biosynthetic process"/>
    <property type="evidence" value="ECO:0007669"/>
    <property type="project" value="UniProtKB-KW"/>
</dbReference>
<dbReference type="InterPro" id="IPR035911">
    <property type="entry name" value="MurE/MurF_N"/>
</dbReference>
<dbReference type="PANTHER" id="PTHR43024:SF1">
    <property type="entry name" value="UDP-N-ACETYLMURAMOYL-TRIPEPTIDE--D-ALANYL-D-ALANINE LIGASE"/>
    <property type="match status" value="1"/>
</dbReference>
<dbReference type="GO" id="GO:0071555">
    <property type="term" value="P:cell wall organization"/>
    <property type="evidence" value="ECO:0007669"/>
    <property type="project" value="UniProtKB-KW"/>
</dbReference>
<keyword evidence="3" id="KW-0132">Cell division</keyword>
<keyword evidence="5" id="KW-0067">ATP-binding</keyword>
<organism evidence="13">
    <name type="scientific">hydrothermal vent metagenome</name>
    <dbReference type="NCBI Taxonomy" id="652676"/>
    <lineage>
        <taxon>unclassified sequences</taxon>
        <taxon>metagenomes</taxon>
        <taxon>ecological metagenomes</taxon>
    </lineage>
</organism>
<dbReference type="Gene3D" id="3.90.190.20">
    <property type="entry name" value="Mur ligase, C-terminal domain"/>
    <property type="match status" value="1"/>
</dbReference>
<dbReference type="NCBIfam" id="TIGR01143">
    <property type="entry name" value="murF"/>
    <property type="match status" value="1"/>
</dbReference>
<feature type="domain" description="Mur ligase C-terminal" evidence="11">
    <location>
        <begin position="321"/>
        <end position="440"/>
    </location>
</feature>
<evidence type="ECO:0000256" key="2">
    <source>
        <dbReference type="ARBA" id="ARBA00022598"/>
    </source>
</evidence>
<dbReference type="InterPro" id="IPR036565">
    <property type="entry name" value="Mur-like_cat_sf"/>
</dbReference>
<dbReference type="Pfam" id="PF08245">
    <property type="entry name" value="Mur_ligase_M"/>
    <property type="match status" value="1"/>
</dbReference>
<dbReference type="AlphaFoldDB" id="A0A3B0XVI0"/>
<dbReference type="InterPro" id="IPR005863">
    <property type="entry name" value="UDP-N-AcMur_synth"/>
</dbReference>
<evidence type="ECO:0000313" key="13">
    <source>
        <dbReference type="EMBL" id="VAW72345.1"/>
    </source>
</evidence>
<sequence>MNSTSLQTIAQWVNGQLHLGSNTENNVNINQVSTDTRKIVAGDLFIALKGENFDAHTFVEQGKADVAAAVIVEHHCDVACSQIIVEDSRLALGDLARAYRQHFTGKVFGITGSNGKTTVKEMIAAICKIKGETLATIGNLNNDIGLPQTLFNVQQHAYAVIEMGANHHGEISYLTNIAKPDIAVITHAGSAHLEGFGDIPGVAKAKGEIYEGLGENGIAVINADDPHNAVWFDKASSHKVLTFGLHNKADFSADWKAGDTGNQIDLISCIEGNTETTQISMNLFGVHNVMNALAAAAASSAAGIDLMTIKQGLEKMQSVKGRLQWNLGPQGMRVLDDTYNANPTSLSAGLAVLATVPGEHWLILGDMGELGNKSEEMHEEAGRLARRAGVSRMLTFGVLSRFASEFFGEGGEHFTDQQALLNTVNSEWKGEGAVLVKGSRSMQMEQFVDALKQQAVEQAAEEEY</sequence>
<evidence type="ECO:0000256" key="8">
    <source>
        <dbReference type="ARBA" id="ARBA00023306"/>
    </source>
</evidence>
<dbReference type="Gene3D" id="3.40.1190.10">
    <property type="entry name" value="Mur-like, catalytic domain"/>
    <property type="match status" value="1"/>
</dbReference>
<keyword evidence="7" id="KW-0573">Peptidoglycan synthesis</keyword>
<dbReference type="InterPro" id="IPR051046">
    <property type="entry name" value="MurCDEF_CellWall_CoF430Synth"/>
</dbReference>
<feature type="domain" description="Mur ligase central" evidence="12">
    <location>
        <begin position="110"/>
        <end position="298"/>
    </location>
</feature>
<gene>
    <name evidence="13" type="ORF">MNBD_GAMMA12-1735</name>
</gene>
<dbReference type="InterPro" id="IPR004101">
    <property type="entry name" value="Mur_ligase_C"/>
</dbReference>
<keyword evidence="9" id="KW-0961">Cell wall biogenesis/degradation</keyword>
<dbReference type="SUPFAM" id="SSF53244">
    <property type="entry name" value="MurD-like peptide ligases, peptide-binding domain"/>
    <property type="match status" value="1"/>
</dbReference>
<evidence type="ECO:0000256" key="10">
    <source>
        <dbReference type="ARBA" id="ARBA00031461"/>
    </source>
</evidence>
<keyword evidence="2 13" id="KW-0436">Ligase</keyword>
<keyword evidence="6" id="KW-0133">Cell shape</keyword>
<dbReference type="GO" id="GO:0008360">
    <property type="term" value="P:regulation of cell shape"/>
    <property type="evidence" value="ECO:0007669"/>
    <property type="project" value="UniProtKB-KW"/>
</dbReference>
<proteinExistence type="inferred from homology"/>
<accession>A0A3B0XVI0</accession>
<dbReference type="PANTHER" id="PTHR43024">
    <property type="entry name" value="UDP-N-ACETYLMURAMOYL-TRIPEPTIDE--D-ALANYL-D-ALANINE LIGASE"/>
    <property type="match status" value="1"/>
</dbReference>
<keyword evidence="4" id="KW-0547">Nucleotide-binding</keyword>
<dbReference type="SUPFAM" id="SSF63418">
    <property type="entry name" value="MurE/MurF N-terminal domain"/>
    <property type="match status" value="1"/>
</dbReference>
<evidence type="ECO:0000259" key="11">
    <source>
        <dbReference type="Pfam" id="PF02875"/>
    </source>
</evidence>
<dbReference type="GO" id="GO:0005524">
    <property type="term" value="F:ATP binding"/>
    <property type="evidence" value="ECO:0007669"/>
    <property type="project" value="UniProtKB-KW"/>
</dbReference>
<evidence type="ECO:0000256" key="5">
    <source>
        <dbReference type="ARBA" id="ARBA00022840"/>
    </source>
</evidence>
<reference evidence="13" key="1">
    <citation type="submission" date="2018-06" db="EMBL/GenBank/DDBJ databases">
        <authorList>
            <person name="Zhirakovskaya E."/>
        </authorList>
    </citation>
    <scope>NUCLEOTIDE SEQUENCE</scope>
</reference>
<evidence type="ECO:0000256" key="9">
    <source>
        <dbReference type="ARBA" id="ARBA00023316"/>
    </source>
</evidence>
<dbReference type="InterPro" id="IPR013221">
    <property type="entry name" value="Mur_ligase_cen"/>
</dbReference>
<evidence type="ECO:0000256" key="6">
    <source>
        <dbReference type="ARBA" id="ARBA00022960"/>
    </source>
</evidence>
<keyword evidence="1" id="KW-0963">Cytoplasm</keyword>
<evidence type="ECO:0000256" key="1">
    <source>
        <dbReference type="ARBA" id="ARBA00022490"/>
    </source>
</evidence>
<dbReference type="Pfam" id="PF02875">
    <property type="entry name" value="Mur_ligase_C"/>
    <property type="match status" value="1"/>
</dbReference>
<keyword evidence="8" id="KW-0131">Cell cycle</keyword>
<evidence type="ECO:0000256" key="7">
    <source>
        <dbReference type="ARBA" id="ARBA00022984"/>
    </source>
</evidence>